<keyword evidence="10" id="KW-0675">Receptor</keyword>
<dbReference type="SUPFAM" id="SSF56935">
    <property type="entry name" value="Porins"/>
    <property type="match status" value="1"/>
</dbReference>
<evidence type="ECO:0000256" key="9">
    <source>
        <dbReference type="SAM" id="SignalP"/>
    </source>
</evidence>
<keyword evidence="3" id="KW-1134">Transmembrane beta strand</keyword>
<dbReference type="PANTHER" id="PTHR30069">
    <property type="entry name" value="TONB-DEPENDENT OUTER MEMBRANE RECEPTOR"/>
    <property type="match status" value="1"/>
</dbReference>
<name>A0A7W6CGL5_9SPHN</name>
<dbReference type="PANTHER" id="PTHR30069:SF29">
    <property type="entry name" value="HEMOGLOBIN AND HEMOGLOBIN-HAPTOGLOBIN-BINDING PROTEIN 1-RELATED"/>
    <property type="match status" value="1"/>
</dbReference>
<evidence type="ECO:0000256" key="7">
    <source>
        <dbReference type="ARBA" id="ARBA00023237"/>
    </source>
</evidence>
<sequence length="880" mass="91974">MRKFARKFTAKFGAARFGYVPVSLVWVMASGGAALAQTQAAPLAAEAAPLAAVDAPTVDAPAEGASDDATATATKTPVTRGREIVVVADRIKGQVEAPQPPVAVFDEEDIAAYGATTVDDLITAISPQTGSGRGRGASGPVILVNGQRITNFREMMNYPPESIRRVEVLPEEVALRFGYSADQRVVNIILKDHYQARTVEAELALSDSIGANTLKGMASVLKIDKGKRMNLTLKADRTNPVTEAQAKIMQATSSIPTVATDPSPAANRTVVSNTKDYSLNGTYTAPIGKDGIGGNMTFNALASRADVTGLAGLNTYSPATDVLRTFDGALTRRTLTDTYSAGAGLNKRLLDWNLSATADISHVDATTTTANRVSDNAVLAAALASGIAPSGGFTTAKSKTDTVTTLVTLSGRPVALPAGKMAVTVKGGFNYTALNASSTSTLSPTSNLKRGDASLGLNLGIPLTSRREHVGEALGDITLNLAASADHLSDFGELVDWSAGLTWNVTDKLGFQASYMYDEAAPSLSNLGSPLVATYNVSVYDFVKSQTVLATVITGGNSALVKEHRNDIKLGMNWTPPILKGASNLVVEYFNNRSSNVTNAFPTTLTTAIETAYPGRVTRDATTGLITAIDRRAITLAETRDEHVRWGFNIGGNMGKEIKSQGRGPMGMMGGPPPGGGRPGGGGGPGGPPPGGGMGGPPPGGGGPGGGGPGGPGGGRGGRYEGRWNLSLYHTVYFVNRVQVAASGPSLDLLGGDALSGGGTARHSLEGEGGFFFKGIGLRMNGTWTAPTHVNGSGAPGSTDLRFGSLFKLNTRLFFDLGQQKRLVKESPFFKDARFSIGAKNIFNQRQRVTDSNGNTPLSYQPLYMDAQGRTIEIEFRKMF</sequence>
<dbReference type="Gene3D" id="2.40.170.20">
    <property type="entry name" value="TonB-dependent receptor, beta-barrel domain"/>
    <property type="match status" value="1"/>
</dbReference>
<dbReference type="InterPro" id="IPR036942">
    <property type="entry name" value="Beta-barrel_TonB_sf"/>
</dbReference>
<dbReference type="InterPro" id="IPR039426">
    <property type="entry name" value="TonB-dep_rcpt-like"/>
</dbReference>
<feature type="compositionally biased region" description="Gly residues" evidence="8">
    <location>
        <begin position="702"/>
        <end position="717"/>
    </location>
</feature>
<keyword evidence="6" id="KW-0472">Membrane</keyword>
<evidence type="ECO:0000256" key="2">
    <source>
        <dbReference type="ARBA" id="ARBA00022448"/>
    </source>
</evidence>
<keyword evidence="11" id="KW-1185">Reference proteome</keyword>
<accession>A0A7W6CGL5</accession>
<dbReference type="GO" id="GO:0044718">
    <property type="term" value="P:siderophore transmembrane transport"/>
    <property type="evidence" value="ECO:0007669"/>
    <property type="project" value="TreeGrafter"/>
</dbReference>
<organism evidence="10 11">
    <name type="scientific">Novosphingobium sediminicola</name>
    <dbReference type="NCBI Taxonomy" id="563162"/>
    <lineage>
        <taxon>Bacteria</taxon>
        <taxon>Pseudomonadati</taxon>
        <taxon>Pseudomonadota</taxon>
        <taxon>Alphaproteobacteria</taxon>
        <taxon>Sphingomonadales</taxon>
        <taxon>Sphingomonadaceae</taxon>
        <taxon>Novosphingobium</taxon>
    </lineage>
</organism>
<keyword evidence="5 9" id="KW-0732">Signal</keyword>
<dbReference type="EMBL" id="JACIDX010000012">
    <property type="protein sequence ID" value="MBB3956146.1"/>
    <property type="molecule type" value="Genomic_DNA"/>
</dbReference>
<protein>
    <submittedName>
        <fullName evidence="10">Outer membrane receptor protein involved in Fe transport</fullName>
    </submittedName>
</protein>
<keyword evidence="7" id="KW-0998">Cell outer membrane</keyword>
<evidence type="ECO:0000256" key="6">
    <source>
        <dbReference type="ARBA" id="ARBA00023136"/>
    </source>
</evidence>
<keyword evidence="4" id="KW-0812">Transmembrane</keyword>
<dbReference type="GO" id="GO:0009279">
    <property type="term" value="C:cell outer membrane"/>
    <property type="evidence" value="ECO:0007669"/>
    <property type="project" value="UniProtKB-SubCell"/>
</dbReference>
<dbReference type="RefSeq" id="WP_183627071.1">
    <property type="nucleotide sequence ID" value="NZ_JACIDX010000012.1"/>
</dbReference>
<evidence type="ECO:0000256" key="4">
    <source>
        <dbReference type="ARBA" id="ARBA00022692"/>
    </source>
</evidence>
<feature type="chain" id="PRO_5031137851" evidence="9">
    <location>
        <begin position="37"/>
        <end position="880"/>
    </location>
</feature>
<evidence type="ECO:0000256" key="5">
    <source>
        <dbReference type="ARBA" id="ARBA00022729"/>
    </source>
</evidence>
<comment type="caution">
    <text evidence="10">The sequence shown here is derived from an EMBL/GenBank/DDBJ whole genome shotgun (WGS) entry which is preliminary data.</text>
</comment>
<keyword evidence="2" id="KW-0813">Transport</keyword>
<evidence type="ECO:0000256" key="1">
    <source>
        <dbReference type="ARBA" id="ARBA00004571"/>
    </source>
</evidence>
<proteinExistence type="predicted"/>
<reference evidence="10 11" key="1">
    <citation type="submission" date="2020-08" db="EMBL/GenBank/DDBJ databases">
        <title>Genomic Encyclopedia of Type Strains, Phase IV (KMG-IV): sequencing the most valuable type-strain genomes for metagenomic binning, comparative biology and taxonomic classification.</title>
        <authorList>
            <person name="Goeker M."/>
        </authorList>
    </citation>
    <scope>NUCLEOTIDE SEQUENCE [LARGE SCALE GENOMIC DNA]</scope>
    <source>
        <strain evidence="10 11">DSM 27057</strain>
    </source>
</reference>
<comment type="subcellular location">
    <subcellularLocation>
        <location evidence="1">Cell outer membrane</location>
        <topology evidence="1">Multi-pass membrane protein</topology>
    </subcellularLocation>
</comment>
<feature type="region of interest" description="Disordered" evidence="8">
    <location>
        <begin position="654"/>
        <end position="718"/>
    </location>
</feature>
<dbReference type="Proteomes" id="UP000548867">
    <property type="component" value="Unassembled WGS sequence"/>
</dbReference>
<feature type="signal peptide" evidence="9">
    <location>
        <begin position="1"/>
        <end position="36"/>
    </location>
</feature>
<evidence type="ECO:0000313" key="10">
    <source>
        <dbReference type="EMBL" id="MBB3956146.1"/>
    </source>
</evidence>
<evidence type="ECO:0000256" key="3">
    <source>
        <dbReference type="ARBA" id="ARBA00022452"/>
    </source>
</evidence>
<evidence type="ECO:0000256" key="8">
    <source>
        <dbReference type="SAM" id="MobiDB-lite"/>
    </source>
</evidence>
<dbReference type="GO" id="GO:0015344">
    <property type="term" value="F:siderophore uptake transmembrane transporter activity"/>
    <property type="evidence" value="ECO:0007669"/>
    <property type="project" value="TreeGrafter"/>
</dbReference>
<dbReference type="Gene3D" id="2.170.130.10">
    <property type="entry name" value="TonB-dependent receptor, plug domain"/>
    <property type="match status" value="1"/>
</dbReference>
<feature type="compositionally biased region" description="Pro residues" evidence="8">
    <location>
        <begin position="686"/>
        <end position="701"/>
    </location>
</feature>
<gene>
    <name evidence="10" type="ORF">GGR38_003104</name>
</gene>
<dbReference type="InterPro" id="IPR037066">
    <property type="entry name" value="Plug_dom_sf"/>
</dbReference>
<dbReference type="AlphaFoldDB" id="A0A7W6CGL5"/>
<evidence type="ECO:0000313" key="11">
    <source>
        <dbReference type="Proteomes" id="UP000548867"/>
    </source>
</evidence>